<gene>
    <name evidence="3" type="ORF">K3248_03245</name>
</gene>
<feature type="compositionally biased region" description="Polar residues" evidence="1">
    <location>
        <begin position="170"/>
        <end position="184"/>
    </location>
</feature>
<reference evidence="3 4" key="1">
    <citation type="submission" date="2021-08" db="EMBL/GenBank/DDBJ databases">
        <title>Bartonella raoulti 094 sp. nov.</title>
        <authorList>
            <person name="Zgheib R."/>
            <person name="Hammoud A."/>
        </authorList>
    </citation>
    <scope>NUCLEOTIDE SEQUENCE [LARGE SCALE GENOMIC DNA]</scope>
    <source>
        <strain evidence="3 4">094</strain>
    </source>
</reference>
<feature type="domain" description="Major tropism determinant second" evidence="2">
    <location>
        <begin position="10"/>
        <end position="93"/>
    </location>
</feature>
<organism evidence="3 4">
    <name type="scientific">Bartonella raoultii</name>
    <dbReference type="NCBI Taxonomy" id="1457020"/>
    <lineage>
        <taxon>Bacteria</taxon>
        <taxon>Pseudomonadati</taxon>
        <taxon>Pseudomonadota</taxon>
        <taxon>Alphaproteobacteria</taxon>
        <taxon>Hyphomicrobiales</taxon>
        <taxon>Bartonellaceae</taxon>
        <taxon>Bartonella</taxon>
    </lineage>
</organism>
<dbReference type="SUPFAM" id="SSF56436">
    <property type="entry name" value="C-type lectin-like"/>
    <property type="match status" value="1"/>
</dbReference>
<evidence type="ECO:0000313" key="4">
    <source>
        <dbReference type="Proteomes" id="UP000746918"/>
    </source>
</evidence>
<comment type="caution">
    <text evidence="3">The sequence shown here is derived from an EMBL/GenBank/DDBJ whole genome shotgun (WGS) entry which is preliminary data.</text>
</comment>
<evidence type="ECO:0000313" key="3">
    <source>
        <dbReference type="EMBL" id="MBX4335619.1"/>
    </source>
</evidence>
<name>A0ABS7I7P6_9HYPH</name>
<sequence>MVSFTSSSTEVALPSSGLSAGKDYYVYLVNGGREDQKLIVSEYKSSPRDADISTYNWKQIGGFHTLCADVGYSAYHPLSGYKAGDILPRSVWCLNHRPHCSPEGMVYDPRRDLWVDIYLQSGKGEDTKSAYGVPITSNRSYTDHAKDMMQVKKRLLGHEDFLSAMYGSNENSSIEGQQAPTAQHSGGHKDTQERRMISHIGCEDGYGYVSQYLSEFFPVPNQSDPSKSDMHVLIGGGSWQDGAECGSFFRQSVHSRNFTDEKVGARGCCRPRRFI</sequence>
<dbReference type="Pfam" id="PF21916">
    <property type="entry name" value="mtd_2nd"/>
    <property type="match status" value="1"/>
</dbReference>
<protein>
    <recommendedName>
        <fullName evidence="2">Major tropism determinant second domain-containing protein</fullName>
    </recommendedName>
</protein>
<accession>A0ABS7I7P6</accession>
<keyword evidence="4" id="KW-1185">Reference proteome</keyword>
<dbReference type="EMBL" id="JAIFRO010000003">
    <property type="protein sequence ID" value="MBX4335619.1"/>
    <property type="molecule type" value="Genomic_DNA"/>
</dbReference>
<dbReference type="InterPro" id="IPR042095">
    <property type="entry name" value="SUMF_sf"/>
</dbReference>
<dbReference type="InterPro" id="IPR016187">
    <property type="entry name" value="CTDL_fold"/>
</dbReference>
<dbReference type="InterPro" id="IPR054114">
    <property type="entry name" value="Mtd_2nd"/>
</dbReference>
<dbReference type="Gene3D" id="2.80.20.10">
    <property type="entry name" value="Tail fiber receptor-binding protein"/>
    <property type="match status" value="1"/>
</dbReference>
<evidence type="ECO:0000256" key="1">
    <source>
        <dbReference type="SAM" id="MobiDB-lite"/>
    </source>
</evidence>
<feature type="region of interest" description="Disordered" evidence="1">
    <location>
        <begin position="170"/>
        <end position="192"/>
    </location>
</feature>
<dbReference type="Proteomes" id="UP000746918">
    <property type="component" value="Unassembled WGS sequence"/>
</dbReference>
<dbReference type="Gene3D" id="3.90.1580.10">
    <property type="entry name" value="paralog of FGE (formylglycine-generating enzyme)"/>
    <property type="match status" value="1"/>
</dbReference>
<dbReference type="SUPFAM" id="SSF141658">
    <property type="entry name" value="Bacteriophage trimeric proteins domain"/>
    <property type="match status" value="1"/>
</dbReference>
<evidence type="ECO:0000259" key="2">
    <source>
        <dbReference type="Pfam" id="PF21916"/>
    </source>
</evidence>
<proteinExistence type="predicted"/>